<proteinExistence type="predicted"/>
<feature type="domain" description="Chalcone isomerase" evidence="1">
    <location>
        <begin position="53"/>
        <end position="215"/>
    </location>
</feature>
<gene>
    <name evidence="2" type="ORF">ACHAW5_006657</name>
</gene>
<keyword evidence="3" id="KW-1185">Reference proteome</keyword>
<dbReference type="Pfam" id="PF16036">
    <property type="entry name" value="Chalcone_3"/>
    <property type="match status" value="1"/>
</dbReference>
<dbReference type="SUPFAM" id="SSF54626">
    <property type="entry name" value="Chalcone isomerase"/>
    <property type="match status" value="1"/>
</dbReference>
<dbReference type="PANTHER" id="PTHR47698:SF2">
    <property type="entry name" value="FATTY-ACID-BINDING PROTEIN 3, CHLOROPLASTIC"/>
    <property type="match status" value="1"/>
</dbReference>
<evidence type="ECO:0000259" key="1">
    <source>
        <dbReference type="Pfam" id="PF16036"/>
    </source>
</evidence>
<dbReference type="InterPro" id="IPR036298">
    <property type="entry name" value="Chalcone_isomerase_sf"/>
</dbReference>
<evidence type="ECO:0000313" key="2">
    <source>
        <dbReference type="EMBL" id="KAL3771248.1"/>
    </source>
</evidence>
<dbReference type="Gene3D" id="3.50.70.10">
    <property type="match status" value="1"/>
</dbReference>
<comment type="caution">
    <text evidence="2">The sequence shown here is derived from an EMBL/GenBank/DDBJ whole genome shotgun (WGS) entry which is preliminary data.</text>
</comment>
<accession>A0ABD3N7B4</accession>
<name>A0ABD3N7B4_9STRA</name>
<protein>
    <recommendedName>
        <fullName evidence="1">Chalcone isomerase domain-containing protein</fullName>
    </recommendedName>
</protein>
<dbReference type="Proteomes" id="UP001530315">
    <property type="component" value="Unassembled WGS sequence"/>
</dbReference>
<organism evidence="2 3">
    <name type="scientific">Stephanodiscus triporus</name>
    <dbReference type="NCBI Taxonomy" id="2934178"/>
    <lineage>
        <taxon>Eukaryota</taxon>
        <taxon>Sar</taxon>
        <taxon>Stramenopiles</taxon>
        <taxon>Ochrophyta</taxon>
        <taxon>Bacillariophyta</taxon>
        <taxon>Coscinodiscophyceae</taxon>
        <taxon>Thalassiosirophycidae</taxon>
        <taxon>Stephanodiscales</taxon>
        <taxon>Stephanodiscaceae</taxon>
        <taxon>Stephanodiscus</taxon>
    </lineage>
</organism>
<evidence type="ECO:0000313" key="3">
    <source>
        <dbReference type="Proteomes" id="UP001530315"/>
    </source>
</evidence>
<dbReference type="InterPro" id="IPR016088">
    <property type="entry name" value="Chalcone_isomerase_3-sand"/>
</dbReference>
<dbReference type="PANTHER" id="PTHR47698">
    <property type="entry name" value="FATTY-ACID-BINDING PROTEIN 3, CHLOROPLASTIC"/>
    <property type="match status" value="1"/>
</dbReference>
<sequence>MQKRQTRPPCPPRLRSLALDTMIIPKRAAAVIALAIVTLNGGAVAAMIDPATKITFDDRLGSLNLFGVGVRKKGPIKVYSVGMYSDVEAKAAVSSKSNRADAISALRDSVKSTPQTSFVLKMNFKVGAEKMAGAIAESILPRTSNRAAVDTLKQLILDGVASKGAATPGTVLRFDCSKEGVKVSVDGSVIGTAPSLQHAFCDVFLDDNCVSPALQNSCIENCCA</sequence>
<dbReference type="InterPro" id="IPR016087">
    <property type="entry name" value="Chalcone_isomerase"/>
</dbReference>
<dbReference type="EMBL" id="JALLAZ020001608">
    <property type="protein sequence ID" value="KAL3771248.1"/>
    <property type="molecule type" value="Genomic_DNA"/>
</dbReference>
<dbReference type="AlphaFoldDB" id="A0ABD3N7B4"/>
<reference evidence="2 3" key="1">
    <citation type="submission" date="2024-10" db="EMBL/GenBank/DDBJ databases">
        <title>Updated reference genomes for cyclostephanoid diatoms.</title>
        <authorList>
            <person name="Roberts W.R."/>
            <person name="Alverson A.J."/>
        </authorList>
    </citation>
    <scope>NUCLEOTIDE SEQUENCE [LARGE SCALE GENOMIC DNA]</scope>
    <source>
        <strain evidence="2 3">AJA276-08</strain>
    </source>
</reference>